<sequence>MAENTVEPPINLSDKDVLIAVIGLTGSGKSSFINVATQSPNKLRVGHSIQSCTDVVERADSFDLDGRRIILFDTPGFDDTNKTEREILAIITFELEKQYRKGQTLHGIIYVHRISDLRVGGLAKTYFRIFRKLCGDAFLQNVIIMTNLWSRLPSELEGRRRADELASLDDFFKPAIAQGAVMMHHMQDTVDSAHGILRQILKNRPRALSIQKEIVDQGKTITETGAGMALDEKLALLAQQYERKLKEQFEAAEEARLERDEETRNEQLEEAERIRHLLDALEEEKSNQARQYQLLQEQFAEAERNREQGMREAEERSCGETQVAQRQEAKVQRPGTAGPVGLLRIWQALSAVLGRLTVTTSAQ</sequence>
<gene>
    <name evidence="3" type="ORF">H1R20_g15028</name>
</gene>
<feature type="non-terminal residue" evidence="3">
    <location>
        <position position="363"/>
    </location>
</feature>
<dbReference type="Proteomes" id="UP001140091">
    <property type="component" value="Unassembled WGS sequence"/>
</dbReference>
<dbReference type="Gene3D" id="3.40.50.300">
    <property type="entry name" value="P-loop containing nucleotide triphosphate hydrolases"/>
    <property type="match status" value="1"/>
</dbReference>
<dbReference type="Pfam" id="PF01926">
    <property type="entry name" value="MMR_HSR1"/>
    <property type="match status" value="1"/>
</dbReference>
<reference evidence="3" key="1">
    <citation type="submission" date="2022-06" db="EMBL/GenBank/DDBJ databases">
        <title>Genome Sequence of Candolleomyces eurysporus.</title>
        <authorList>
            <person name="Buettner E."/>
        </authorList>
    </citation>
    <scope>NUCLEOTIDE SEQUENCE</scope>
    <source>
        <strain evidence="3">VTCC 930004</strain>
    </source>
</reference>
<feature type="domain" description="G" evidence="2">
    <location>
        <begin position="19"/>
        <end position="101"/>
    </location>
</feature>
<dbReference type="GO" id="GO:0005525">
    <property type="term" value="F:GTP binding"/>
    <property type="evidence" value="ECO:0007669"/>
    <property type="project" value="InterPro"/>
</dbReference>
<evidence type="ECO:0000313" key="3">
    <source>
        <dbReference type="EMBL" id="KAJ2922066.1"/>
    </source>
</evidence>
<dbReference type="CDD" id="cd00882">
    <property type="entry name" value="Ras_like_GTPase"/>
    <property type="match status" value="1"/>
</dbReference>
<evidence type="ECO:0000259" key="2">
    <source>
        <dbReference type="Pfam" id="PF01926"/>
    </source>
</evidence>
<dbReference type="InterPro" id="IPR006073">
    <property type="entry name" value="GTP-bd"/>
</dbReference>
<organism evidence="3 4">
    <name type="scientific">Candolleomyces eurysporus</name>
    <dbReference type="NCBI Taxonomy" id="2828524"/>
    <lineage>
        <taxon>Eukaryota</taxon>
        <taxon>Fungi</taxon>
        <taxon>Dikarya</taxon>
        <taxon>Basidiomycota</taxon>
        <taxon>Agaricomycotina</taxon>
        <taxon>Agaricomycetes</taxon>
        <taxon>Agaricomycetidae</taxon>
        <taxon>Agaricales</taxon>
        <taxon>Agaricineae</taxon>
        <taxon>Psathyrellaceae</taxon>
        <taxon>Candolleomyces</taxon>
    </lineage>
</organism>
<accession>A0A9W8IS74</accession>
<comment type="caution">
    <text evidence="3">The sequence shown here is derived from an EMBL/GenBank/DDBJ whole genome shotgun (WGS) entry which is preliminary data.</text>
</comment>
<dbReference type="OrthoDB" id="8954335at2759"/>
<dbReference type="PANTHER" id="PTHR10903:SF184">
    <property type="entry name" value="GTP-BINDING PROTEIN A"/>
    <property type="match status" value="1"/>
</dbReference>
<name>A0A9W8IS74_9AGAR</name>
<keyword evidence="4" id="KW-1185">Reference proteome</keyword>
<dbReference type="PANTHER" id="PTHR10903">
    <property type="entry name" value="GTPASE, IMAP FAMILY MEMBER-RELATED"/>
    <property type="match status" value="1"/>
</dbReference>
<protein>
    <recommendedName>
        <fullName evidence="2">G domain-containing protein</fullName>
    </recommendedName>
</protein>
<dbReference type="InterPro" id="IPR027417">
    <property type="entry name" value="P-loop_NTPase"/>
</dbReference>
<proteinExistence type="predicted"/>
<evidence type="ECO:0000256" key="1">
    <source>
        <dbReference type="SAM" id="MobiDB-lite"/>
    </source>
</evidence>
<dbReference type="SUPFAM" id="SSF52540">
    <property type="entry name" value="P-loop containing nucleoside triphosphate hydrolases"/>
    <property type="match status" value="1"/>
</dbReference>
<dbReference type="AlphaFoldDB" id="A0A9W8IS74"/>
<feature type="compositionally biased region" description="Basic and acidic residues" evidence="1">
    <location>
        <begin position="303"/>
        <end position="318"/>
    </location>
</feature>
<feature type="region of interest" description="Disordered" evidence="1">
    <location>
        <begin position="303"/>
        <end position="335"/>
    </location>
</feature>
<dbReference type="EMBL" id="JANBPK010001518">
    <property type="protein sequence ID" value="KAJ2922066.1"/>
    <property type="molecule type" value="Genomic_DNA"/>
</dbReference>
<evidence type="ECO:0000313" key="4">
    <source>
        <dbReference type="Proteomes" id="UP001140091"/>
    </source>
</evidence>
<dbReference type="InterPro" id="IPR045058">
    <property type="entry name" value="GIMA/IAN/Toc"/>
</dbReference>